<feature type="transmembrane region" description="Helical" evidence="2">
    <location>
        <begin position="64"/>
        <end position="85"/>
    </location>
</feature>
<dbReference type="Pfam" id="PF00487">
    <property type="entry name" value="FA_desaturase"/>
    <property type="match status" value="1"/>
</dbReference>
<gene>
    <name evidence="4" type="ORF">QQZ08_007253</name>
</gene>
<organism evidence="4 5">
    <name type="scientific">Neonectria magnoliae</name>
    <dbReference type="NCBI Taxonomy" id="2732573"/>
    <lineage>
        <taxon>Eukaryota</taxon>
        <taxon>Fungi</taxon>
        <taxon>Dikarya</taxon>
        <taxon>Ascomycota</taxon>
        <taxon>Pezizomycotina</taxon>
        <taxon>Sordariomycetes</taxon>
        <taxon>Hypocreomycetidae</taxon>
        <taxon>Hypocreales</taxon>
        <taxon>Nectriaceae</taxon>
        <taxon>Neonectria</taxon>
    </lineage>
</organism>
<feature type="transmembrane region" description="Helical" evidence="2">
    <location>
        <begin position="258"/>
        <end position="277"/>
    </location>
</feature>
<reference evidence="4 5" key="1">
    <citation type="journal article" date="2025" name="Microbiol. Resour. Announc.">
        <title>Draft genome sequences for Neonectria magnoliae and Neonectria punicea, canker pathogens of Liriodendron tulipifera and Acer saccharum in West Virginia.</title>
        <authorList>
            <person name="Petronek H.M."/>
            <person name="Kasson M.T."/>
            <person name="Metheny A.M."/>
            <person name="Stauder C.M."/>
            <person name="Lovett B."/>
            <person name="Lynch S.C."/>
            <person name="Garnas J.R."/>
            <person name="Kasson L.R."/>
            <person name="Stajich J.E."/>
        </authorList>
    </citation>
    <scope>NUCLEOTIDE SEQUENCE [LARGE SCALE GENOMIC DNA]</scope>
    <source>
        <strain evidence="4 5">NRRL 64651</strain>
    </source>
</reference>
<evidence type="ECO:0000256" key="2">
    <source>
        <dbReference type="SAM" id="Phobius"/>
    </source>
</evidence>
<feature type="region of interest" description="Disordered" evidence="1">
    <location>
        <begin position="1"/>
        <end position="37"/>
    </location>
</feature>
<protein>
    <recommendedName>
        <fullName evidence="3">Fatty acid desaturase domain-containing protein</fullName>
    </recommendedName>
</protein>
<accession>A0ABR1HZ24</accession>
<evidence type="ECO:0000259" key="3">
    <source>
        <dbReference type="Pfam" id="PF00487"/>
    </source>
</evidence>
<keyword evidence="5" id="KW-1185">Reference proteome</keyword>
<name>A0ABR1HZ24_9HYPO</name>
<feature type="transmembrane region" description="Helical" evidence="2">
    <location>
        <begin position="105"/>
        <end position="123"/>
    </location>
</feature>
<keyword evidence="2" id="KW-0472">Membrane</keyword>
<evidence type="ECO:0000313" key="5">
    <source>
        <dbReference type="Proteomes" id="UP001498421"/>
    </source>
</evidence>
<dbReference type="EMBL" id="JAZAVK010000069">
    <property type="protein sequence ID" value="KAK7426224.1"/>
    <property type="molecule type" value="Genomic_DNA"/>
</dbReference>
<dbReference type="CDD" id="cd03507">
    <property type="entry name" value="Delta12-FADS-like"/>
    <property type="match status" value="1"/>
</dbReference>
<feature type="domain" description="Fatty acid desaturase" evidence="3">
    <location>
        <begin position="105"/>
        <end position="386"/>
    </location>
</feature>
<dbReference type="InterPro" id="IPR005804">
    <property type="entry name" value="FA_desaturase_dom"/>
</dbReference>
<keyword evidence="2" id="KW-1133">Transmembrane helix</keyword>
<dbReference type="InterPro" id="IPR012171">
    <property type="entry name" value="Fatty_acid_desaturase"/>
</dbReference>
<comment type="caution">
    <text evidence="4">The sequence shown here is derived from an EMBL/GenBank/DDBJ whole genome shotgun (WGS) entry which is preliminary data.</text>
</comment>
<dbReference type="Proteomes" id="UP001498421">
    <property type="component" value="Unassembled WGS sequence"/>
</dbReference>
<proteinExistence type="predicted"/>
<evidence type="ECO:0000313" key="4">
    <source>
        <dbReference type="EMBL" id="KAK7426224.1"/>
    </source>
</evidence>
<evidence type="ECO:0000256" key="1">
    <source>
        <dbReference type="SAM" id="MobiDB-lite"/>
    </source>
</evidence>
<sequence>MSDSAAPNKTRLPNPTIDEPSRSGFKPANEPHPSDVVASGPAASKVGIQELRDAIPAHCFKPNYLWSFFYLFRDLTYAFLLLYLYTKIPTFTSQSPFELLHYPLVIAYTFVQGLVWTGLWIIAHECGHSAFLTSGFANDAVGFILHSFLLAPYFSWKSTHRRHHLYAGHMDKDINYVPPLRDVYAAKLGLKPGQLDELGEDTPIVLFLRILLQQTIGWNWYILSNITCPPSALVKKGMATWRHSHFDPWGALFRTSEVTAIILSDVGCLITLMGLWALYKWTGSFEQVFWMYIAPWTWVNHWIVMITYLHHTHPNIPKYASEEWTFILGATATMDRYFDWPFGFIGTHLFHNISTDHVIHHLFSKIPHYYSREATNAIIPLLGPQYRRGGFGWNELRLSFAKCQWVEADETKDRASLDTKETNEKVTDAKSGRALWYRSGPSPSPEYRMRQANQDI</sequence>
<feature type="compositionally biased region" description="Polar residues" evidence="1">
    <location>
        <begin position="1"/>
        <end position="13"/>
    </location>
</feature>
<feature type="transmembrane region" description="Helical" evidence="2">
    <location>
        <begin position="289"/>
        <end position="309"/>
    </location>
</feature>
<keyword evidence="2" id="KW-0812">Transmembrane</keyword>
<dbReference type="PANTHER" id="PTHR32100">
    <property type="entry name" value="OMEGA-6 FATTY ACID DESATURASE, CHLOROPLASTIC"/>
    <property type="match status" value="1"/>
</dbReference>
<feature type="transmembrane region" description="Helical" evidence="2">
    <location>
        <begin position="135"/>
        <end position="156"/>
    </location>
</feature>